<dbReference type="PANTHER" id="PTHR42973">
    <property type="entry name" value="BINDING OXIDOREDUCTASE, PUTATIVE (AFU_ORTHOLOGUE AFUA_1G17690)-RELATED"/>
    <property type="match status" value="1"/>
</dbReference>
<comment type="similarity">
    <text evidence="1">Belongs to the oxygen-dependent FAD-linked oxidoreductase family.</text>
</comment>
<evidence type="ECO:0000256" key="4">
    <source>
        <dbReference type="ARBA" id="ARBA00023002"/>
    </source>
</evidence>
<evidence type="ECO:0000259" key="5">
    <source>
        <dbReference type="Pfam" id="PF01565"/>
    </source>
</evidence>
<keyword evidence="3" id="KW-0274">FAD</keyword>
<dbReference type="InterPro" id="IPR006094">
    <property type="entry name" value="Oxid_FAD_bind_N"/>
</dbReference>
<name>A0A2V1DRK5_9PLEO</name>
<dbReference type="PANTHER" id="PTHR42973:SF22">
    <property type="entry name" value="FAD-BINDING PCMH-TYPE DOMAIN-CONTAINING PROTEIN-RELATED"/>
    <property type="match status" value="1"/>
</dbReference>
<dbReference type="InterPro" id="IPR050416">
    <property type="entry name" value="FAD-linked_Oxidoreductase"/>
</dbReference>
<evidence type="ECO:0000313" key="6">
    <source>
        <dbReference type="EMBL" id="PVH99983.1"/>
    </source>
</evidence>
<reference evidence="6 7" key="1">
    <citation type="journal article" date="2018" name="Sci. Rep.">
        <title>Comparative genomics provides insights into the lifestyle and reveals functional heterogeneity of dark septate endophytic fungi.</title>
        <authorList>
            <person name="Knapp D.G."/>
            <person name="Nemeth J.B."/>
            <person name="Barry K."/>
            <person name="Hainaut M."/>
            <person name="Henrissat B."/>
            <person name="Johnson J."/>
            <person name="Kuo A."/>
            <person name="Lim J.H.P."/>
            <person name="Lipzen A."/>
            <person name="Nolan M."/>
            <person name="Ohm R.A."/>
            <person name="Tamas L."/>
            <person name="Grigoriev I.V."/>
            <person name="Spatafora J.W."/>
            <person name="Nagy L.G."/>
            <person name="Kovacs G.M."/>
        </authorList>
    </citation>
    <scope>NUCLEOTIDE SEQUENCE [LARGE SCALE GENOMIC DNA]</scope>
    <source>
        <strain evidence="6 7">DSE2036</strain>
    </source>
</reference>
<dbReference type="GO" id="GO:0016491">
    <property type="term" value="F:oxidoreductase activity"/>
    <property type="evidence" value="ECO:0007669"/>
    <property type="project" value="UniProtKB-KW"/>
</dbReference>
<dbReference type="GO" id="GO:0050660">
    <property type="term" value="F:flavin adenine dinucleotide binding"/>
    <property type="evidence" value="ECO:0007669"/>
    <property type="project" value="InterPro"/>
</dbReference>
<gene>
    <name evidence="6" type="ORF">DM02DRAFT_593459</name>
</gene>
<dbReference type="InterPro" id="IPR036318">
    <property type="entry name" value="FAD-bd_PCMH-like_sf"/>
</dbReference>
<evidence type="ECO:0000256" key="2">
    <source>
        <dbReference type="ARBA" id="ARBA00022630"/>
    </source>
</evidence>
<dbReference type="Gene3D" id="3.40.462.20">
    <property type="match status" value="1"/>
</dbReference>
<dbReference type="Proteomes" id="UP000244855">
    <property type="component" value="Unassembled WGS sequence"/>
</dbReference>
<keyword evidence="2" id="KW-0285">Flavoprotein</keyword>
<organism evidence="6 7">
    <name type="scientific">Periconia macrospinosa</name>
    <dbReference type="NCBI Taxonomy" id="97972"/>
    <lineage>
        <taxon>Eukaryota</taxon>
        <taxon>Fungi</taxon>
        <taxon>Dikarya</taxon>
        <taxon>Ascomycota</taxon>
        <taxon>Pezizomycotina</taxon>
        <taxon>Dothideomycetes</taxon>
        <taxon>Pleosporomycetidae</taxon>
        <taxon>Pleosporales</taxon>
        <taxon>Massarineae</taxon>
        <taxon>Periconiaceae</taxon>
        <taxon>Periconia</taxon>
    </lineage>
</organism>
<sequence>MDHSEVINILKQAFPVHQTSLRGSAEFDDLNGSYLSTIESEITPAAIFRPKVKEDISTFFKLIKPYTQHGDLKLAIRGGGQQPTHGCANIENGITLDLSLLLGIDIKEQSVSIAAGERWGAVYDKLLPLGLGVSGSRSGKGGIGGLCLSASGDIVNANAQENSDLFIALRGGGNNFGVVTRYDLRTFKQGPFWGGSVYYFTPSFPSQIEALVSELNRPDATVETHLMISIGYAAQFGQTMCQNQLYYTQEVEKPAILEPFTAIQPQVDQLYSMRMLNLKDAATEQAGVAMDQQRTAYMNTVVRADAVTLKAAADIYTTALEPIKSVNGLVCSLTLQPYTVSLLKKSAESGGNSLGLDPSKGPLVSVLLLSYWKEKSDDEKVLAFMKDTVQKIKVDAKAKNQSVDYEYMNYAASFQDPIGSYGAENKKKLQDVSRKYDPEGFFQKAVPGGFKLFS</sequence>
<dbReference type="EMBL" id="KZ805381">
    <property type="protein sequence ID" value="PVH99983.1"/>
    <property type="molecule type" value="Genomic_DNA"/>
</dbReference>
<dbReference type="STRING" id="97972.A0A2V1DRK5"/>
<evidence type="ECO:0000256" key="1">
    <source>
        <dbReference type="ARBA" id="ARBA00005466"/>
    </source>
</evidence>
<dbReference type="Gene3D" id="3.30.465.10">
    <property type="match status" value="2"/>
</dbReference>
<evidence type="ECO:0000256" key="3">
    <source>
        <dbReference type="ARBA" id="ARBA00022827"/>
    </source>
</evidence>
<dbReference type="AlphaFoldDB" id="A0A2V1DRK5"/>
<dbReference type="SUPFAM" id="SSF56176">
    <property type="entry name" value="FAD-binding/transporter-associated domain-like"/>
    <property type="match status" value="1"/>
</dbReference>
<evidence type="ECO:0000313" key="7">
    <source>
        <dbReference type="Proteomes" id="UP000244855"/>
    </source>
</evidence>
<proteinExistence type="inferred from homology"/>
<accession>A0A2V1DRK5</accession>
<protein>
    <submittedName>
        <fullName evidence="6">FAD-binding domain-containing protein</fullName>
    </submittedName>
</protein>
<dbReference type="OrthoDB" id="2151789at2759"/>
<keyword evidence="4" id="KW-0560">Oxidoreductase</keyword>
<keyword evidence="7" id="KW-1185">Reference proteome</keyword>
<dbReference type="InterPro" id="IPR016169">
    <property type="entry name" value="FAD-bd_PCMH_sub2"/>
</dbReference>
<feature type="domain" description="FAD linked oxidase N-terminal" evidence="5">
    <location>
        <begin position="44"/>
        <end position="151"/>
    </location>
</feature>
<dbReference type="Pfam" id="PF01565">
    <property type="entry name" value="FAD_binding_4"/>
    <property type="match status" value="1"/>
</dbReference>